<dbReference type="PANTHER" id="PTHR13555">
    <property type="entry name" value="C2H2 ZINC FINGER CGI-62-RELATED"/>
    <property type="match status" value="1"/>
</dbReference>
<evidence type="ECO:0000313" key="9">
    <source>
        <dbReference type="Proteomes" id="UP000256970"/>
    </source>
</evidence>
<feature type="compositionally biased region" description="Polar residues" evidence="6">
    <location>
        <begin position="247"/>
        <end position="258"/>
    </location>
</feature>
<feature type="compositionally biased region" description="Polar residues" evidence="6">
    <location>
        <begin position="343"/>
        <end position="355"/>
    </location>
</feature>
<evidence type="ECO:0000256" key="4">
    <source>
        <dbReference type="ARBA" id="ARBA00022833"/>
    </source>
</evidence>
<dbReference type="InterPro" id="IPR026319">
    <property type="entry name" value="ZC2HC1A/B-like"/>
</dbReference>
<dbReference type="InterPro" id="IPR049899">
    <property type="entry name" value="Znf_C2HC_C3H"/>
</dbReference>
<sequence length="639" mass="64908">MQQAPATPTAAAPPARYSAGTAPTAAYGMPGGSSGSNRAAAAAGAPNAVAAAAAAALAALGSRSKHSFNSSSTAAAGAAGAVYGSDDYSVAAAGLHTGSFNTCTMSEFSIGDVAAAAGLHERSTWVTADPAAAGSGPAAMLKWNVQERPPAQAALAGRRADASRSRGTAGGCAAVDLDTQQYTSGTRQTNASGSSSRYDAQQETEQQQQQWGHRYSGGSARQQSPPDAAYDAAGWGSGSGSSSSSSRPPSQQLTSGLSKLKQLSTARLASRLTTPPTDSVFSGDAGQQLDPAGGSSSSSSSSHRRTTSGGRCCSNAGLLSQHQQQGGSDSSSGYTPSSYSSGVQRTASRGRQQSMAGVSMLAQAAVNGSGKAAVSASRGGAYNDAGYAAPPAAAAAAVAAAAQMQGDDEYGSAGGDLQQCGNCGRRFNAAALQRHAKVCEKVFCQKRKVFNMQSQRLQGLEAAKFAPKDEVNQAWGKPEYGSSSSGSSKPGTAGRKPGSSSNSSSSGQRQRQAPARAGPGSLSSNGRQQQQQPQQFDSRPAMSAAEEKKSKWQQQSEQLRNAMRAGQGGSSSSSGYNAGGYPAAQPVEDNRIPCPHCGRRFAELAAERHIPKCSEIRAKPTGLRAGGGKQSYMRSNSRR</sequence>
<keyword evidence="3 5" id="KW-0863">Zinc-finger</keyword>
<keyword evidence="2" id="KW-0677">Repeat</keyword>
<accession>A0A383V5J4</accession>
<evidence type="ECO:0000256" key="2">
    <source>
        <dbReference type="ARBA" id="ARBA00022737"/>
    </source>
</evidence>
<evidence type="ECO:0000259" key="7">
    <source>
        <dbReference type="PROSITE" id="PS52027"/>
    </source>
</evidence>
<evidence type="ECO:0000256" key="6">
    <source>
        <dbReference type="SAM" id="MobiDB-lite"/>
    </source>
</evidence>
<feature type="domain" description="C2HC/C3H-type" evidence="7">
    <location>
        <begin position="590"/>
        <end position="619"/>
    </location>
</feature>
<evidence type="ECO:0000313" key="8">
    <source>
        <dbReference type="EMBL" id="SZX60877.1"/>
    </source>
</evidence>
<proteinExistence type="predicted"/>
<feature type="compositionally biased region" description="Polar residues" evidence="6">
    <location>
        <begin position="271"/>
        <end position="280"/>
    </location>
</feature>
<keyword evidence="4" id="KW-0862">Zinc</keyword>
<evidence type="ECO:0000256" key="1">
    <source>
        <dbReference type="ARBA" id="ARBA00022723"/>
    </source>
</evidence>
<organism evidence="8 9">
    <name type="scientific">Tetradesmus obliquus</name>
    <name type="common">Green alga</name>
    <name type="synonym">Acutodesmus obliquus</name>
    <dbReference type="NCBI Taxonomy" id="3088"/>
    <lineage>
        <taxon>Eukaryota</taxon>
        <taxon>Viridiplantae</taxon>
        <taxon>Chlorophyta</taxon>
        <taxon>core chlorophytes</taxon>
        <taxon>Chlorophyceae</taxon>
        <taxon>CS clade</taxon>
        <taxon>Sphaeropleales</taxon>
        <taxon>Scenedesmaceae</taxon>
        <taxon>Tetradesmus</taxon>
    </lineage>
</organism>
<feature type="region of interest" description="Disordered" evidence="6">
    <location>
        <begin position="473"/>
        <end position="589"/>
    </location>
</feature>
<dbReference type="Pfam" id="PF13913">
    <property type="entry name" value="zf-C2HC_2"/>
    <property type="match status" value="2"/>
</dbReference>
<gene>
    <name evidence="8" type="ORF">BQ4739_LOCUS1418</name>
</gene>
<keyword evidence="1" id="KW-0479">Metal-binding</keyword>
<dbReference type="PROSITE" id="PS52027">
    <property type="entry name" value="ZF_C2HC_C3H"/>
    <property type="match status" value="2"/>
</dbReference>
<feature type="domain" description="C2HC/C3H-type" evidence="7">
    <location>
        <begin position="416"/>
        <end position="445"/>
    </location>
</feature>
<keyword evidence="9" id="KW-1185">Reference proteome</keyword>
<dbReference type="GO" id="GO:0008270">
    <property type="term" value="F:zinc ion binding"/>
    <property type="evidence" value="ECO:0007669"/>
    <property type="project" value="UniProtKB-KW"/>
</dbReference>
<feature type="compositionally biased region" description="Low complexity" evidence="6">
    <location>
        <begin position="201"/>
        <end position="210"/>
    </location>
</feature>
<feature type="compositionally biased region" description="Low complexity" evidence="6">
    <location>
        <begin position="497"/>
        <end position="519"/>
    </location>
</feature>
<protein>
    <recommendedName>
        <fullName evidence="7">C2HC/C3H-type domain-containing protein</fullName>
    </recommendedName>
</protein>
<feature type="compositionally biased region" description="Low complexity" evidence="6">
    <location>
        <begin position="570"/>
        <end position="584"/>
    </location>
</feature>
<feature type="region of interest" description="Disordered" evidence="6">
    <location>
        <begin position="271"/>
        <end position="355"/>
    </location>
</feature>
<feature type="compositionally biased region" description="Polar residues" evidence="6">
    <location>
        <begin position="178"/>
        <end position="199"/>
    </location>
</feature>
<feature type="compositionally biased region" description="Low complexity" evidence="6">
    <location>
        <begin position="293"/>
        <end position="342"/>
    </location>
</feature>
<dbReference type="PANTHER" id="PTHR13555:SF36">
    <property type="entry name" value="ZINC FINGER C2HC DOMAIN-CONTAINING PROTEIN 1B"/>
    <property type="match status" value="1"/>
</dbReference>
<feature type="region of interest" description="Disordered" evidence="6">
    <location>
        <begin position="152"/>
        <end position="258"/>
    </location>
</feature>
<feature type="region of interest" description="Disordered" evidence="6">
    <location>
        <begin position="615"/>
        <end position="639"/>
    </location>
</feature>
<reference evidence="8 9" key="1">
    <citation type="submission" date="2016-10" db="EMBL/GenBank/DDBJ databases">
        <authorList>
            <person name="Cai Z."/>
        </authorList>
    </citation>
    <scope>NUCLEOTIDE SEQUENCE [LARGE SCALE GENOMIC DNA]</scope>
</reference>
<evidence type="ECO:0000256" key="5">
    <source>
        <dbReference type="PROSITE-ProRule" id="PRU01371"/>
    </source>
</evidence>
<dbReference type="Proteomes" id="UP000256970">
    <property type="component" value="Unassembled WGS sequence"/>
</dbReference>
<evidence type="ECO:0000256" key="3">
    <source>
        <dbReference type="ARBA" id="ARBA00022771"/>
    </source>
</evidence>
<dbReference type="EMBL" id="FNXT01000112">
    <property type="protein sequence ID" value="SZX60877.1"/>
    <property type="molecule type" value="Genomic_DNA"/>
</dbReference>
<name>A0A383V5J4_TETOB</name>
<dbReference type="AlphaFoldDB" id="A0A383V5J4"/>